<feature type="chain" id="PRO_5014724129" evidence="2">
    <location>
        <begin position="26"/>
        <end position="258"/>
    </location>
</feature>
<dbReference type="Proteomes" id="UP000235564">
    <property type="component" value="Unassembled WGS sequence"/>
</dbReference>
<reference evidence="3 4" key="1">
    <citation type="submission" date="2017-09" db="EMBL/GenBank/DDBJ databases">
        <title>Bacterial strain isolated from the female urinary microbiota.</title>
        <authorList>
            <person name="Thomas-White K."/>
            <person name="Kumar N."/>
            <person name="Forster S."/>
            <person name="Putonti C."/>
            <person name="Lawley T."/>
            <person name="Wolfe A.J."/>
        </authorList>
    </citation>
    <scope>NUCLEOTIDE SEQUENCE [LARGE SCALE GENOMIC DNA]</scope>
    <source>
        <strain evidence="3 4">UMB0536</strain>
    </source>
</reference>
<evidence type="ECO:0000256" key="1">
    <source>
        <dbReference type="SAM" id="MobiDB-lite"/>
    </source>
</evidence>
<sequence>MMKQNRIIALAAVALALAISTPVQAQFGNLLDKAKKAVKEKVDKEADKAADKVSSTAKDKAGKVAQDATGKVGIPMSEEHQGNGGTATLHSRNFKPSQEALANDKMAGSATVLDHYSRSIGDIHAAYEHLDPKLFPLQPYWKYPSFYMMHDGNTNIIPSNSMVLVFKSLLSGKPIQQVQFNAFGPSADNKEFYTPEGQPMGVFPDEFFRYAFTAQFLADPTGYLPLDFFGYVLAYRHPLAGARALTKYDDETNGIVDA</sequence>
<dbReference type="OrthoDB" id="1059215at2"/>
<name>A0A2N6QNC9_9BACT</name>
<dbReference type="EMBL" id="PNGJ01000011">
    <property type="protein sequence ID" value="PMC23045.1"/>
    <property type="molecule type" value="Genomic_DNA"/>
</dbReference>
<dbReference type="AlphaFoldDB" id="A0A2N6QNC9"/>
<dbReference type="RefSeq" id="WP_102698054.1">
    <property type="nucleotide sequence ID" value="NZ_PNGJ01000011.1"/>
</dbReference>
<comment type="caution">
    <text evidence="3">The sequence shown here is derived from an EMBL/GenBank/DDBJ whole genome shotgun (WGS) entry which is preliminary data.</text>
</comment>
<feature type="signal peptide" evidence="2">
    <location>
        <begin position="1"/>
        <end position="25"/>
    </location>
</feature>
<proteinExistence type="predicted"/>
<evidence type="ECO:0000313" key="4">
    <source>
        <dbReference type="Proteomes" id="UP000235564"/>
    </source>
</evidence>
<feature type="region of interest" description="Disordered" evidence="1">
    <location>
        <begin position="41"/>
        <end position="68"/>
    </location>
</feature>
<accession>A0A2N6QNC9</accession>
<keyword evidence="2" id="KW-0732">Signal</keyword>
<protein>
    <submittedName>
        <fullName evidence="3">Uncharacterized protein</fullName>
    </submittedName>
</protein>
<feature type="compositionally biased region" description="Basic and acidic residues" evidence="1">
    <location>
        <begin position="41"/>
        <end position="62"/>
    </location>
</feature>
<evidence type="ECO:0000256" key="2">
    <source>
        <dbReference type="SAM" id="SignalP"/>
    </source>
</evidence>
<gene>
    <name evidence="3" type="ORF">CJ231_11380</name>
</gene>
<organism evidence="3 4">
    <name type="scientific">Hoylesella buccalis</name>
    <dbReference type="NCBI Taxonomy" id="28127"/>
    <lineage>
        <taxon>Bacteria</taxon>
        <taxon>Pseudomonadati</taxon>
        <taxon>Bacteroidota</taxon>
        <taxon>Bacteroidia</taxon>
        <taxon>Bacteroidales</taxon>
        <taxon>Prevotellaceae</taxon>
        <taxon>Hoylesella</taxon>
    </lineage>
</organism>
<evidence type="ECO:0000313" key="3">
    <source>
        <dbReference type="EMBL" id="PMC23045.1"/>
    </source>
</evidence>